<evidence type="ECO:0000313" key="2">
    <source>
        <dbReference type="Proteomes" id="UP000019364"/>
    </source>
</evidence>
<proteinExistence type="predicted"/>
<dbReference type="EMBL" id="BAVZ01000043">
    <property type="protein sequence ID" value="GAF10872.1"/>
    <property type="molecule type" value="Genomic_DNA"/>
</dbReference>
<keyword evidence="2" id="KW-1185">Reference proteome</keyword>
<reference evidence="1 2" key="1">
    <citation type="journal article" date="2014" name="Genome Announc.">
        <title>Draft Genome Sequence of Paenibacillus pini JCM 16418T, Isolated from the Rhizosphere of Pine Tree.</title>
        <authorList>
            <person name="Yuki M."/>
            <person name="Oshima K."/>
            <person name="Suda W."/>
            <person name="Oshida Y."/>
            <person name="Kitamura K."/>
            <person name="Iida Y."/>
            <person name="Hattori M."/>
            <person name="Ohkuma M."/>
        </authorList>
    </citation>
    <scope>NUCLEOTIDE SEQUENCE [LARGE SCALE GENOMIC DNA]</scope>
    <source>
        <strain evidence="1 2">JCM 16418</strain>
    </source>
</reference>
<dbReference type="AlphaFoldDB" id="W7YQN2"/>
<gene>
    <name evidence="1" type="ORF">JCM16418_5101</name>
</gene>
<comment type="caution">
    <text evidence="1">The sequence shown here is derived from an EMBL/GenBank/DDBJ whole genome shotgun (WGS) entry which is preliminary data.</text>
</comment>
<accession>W7YQN2</accession>
<dbReference type="RefSeq" id="WP_036653711.1">
    <property type="nucleotide sequence ID" value="NZ_BAVZ01000043.1"/>
</dbReference>
<protein>
    <submittedName>
        <fullName evidence="1">Uncharacterized protein</fullName>
    </submittedName>
</protein>
<organism evidence="1 2">
    <name type="scientific">Paenibacillus pini JCM 16418</name>
    <dbReference type="NCBI Taxonomy" id="1236976"/>
    <lineage>
        <taxon>Bacteria</taxon>
        <taxon>Bacillati</taxon>
        <taxon>Bacillota</taxon>
        <taxon>Bacilli</taxon>
        <taxon>Bacillales</taxon>
        <taxon>Paenibacillaceae</taxon>
        <taxon>Paenibacillus</taxon>
    </lineage>
</organism>
<sequence length="75" mass="9119">MYQATKEEIIDFYVEEAKREIRARVNEEIEKVENSTTLQNFNFKQAMDQRTWNKSSEDLNDETFNKWLNKQIDLL</sequence>
<dbReference type="Proteomes" id="UP000019364">
    <property type="component" value="Unassembled WGS sequence"/>
</dbReference>
<name>W7YQN2_9BACL</name>
<evidence type="ECO:0000313" key="1">
    <source>
        <dbReference type="EMBL" id="GAF10872.1"/>
    </source>
</evidence>